<dbReference type="InterPro" id="IPR011060">
    <property type="entry name" value="RibuloseP-bd_barrel"/>
</dbReference>
<dbReference type="SUPFAM" id="SSF51366">
    <property type="entry name" value="Ribulose-phoshate binding barrel"/>
    <property type="match status" value="1"/>
</dbReference>
<protein>
    <recommendedName>
        <fullName evidence="4 9">N-(5'-phosphoribosyl)anthranilate isomerase</fullName>
        <shortName evidence="9">PRAI</shortName>
        <ecNumber evidence="3 9">5.3.1.24</ecNumber>
    </recommendedName>
</protein>
<keyword evidence="5 9" id="KW-0028">Amino-acid biosynthesis</keyword>
<gene>
    <name evidence="9" type="primary">trpF</name>
    <name evidence="11" type="ORF">IAB71_06605</name>
</gene>
<dbReference type="Proteomes" id="UP000824169">
    <property type="component" value="Unassembled WGS sequence"/>
</dbReference>
<sequence length="198" mass="22294">MKIKICGLTRYEDIDCVNRLRPDFCGFVFVPGSRRFLERERARELKQRLSPAIRAAGVFVNAEPEEAARLYREGIIDLIQLHGREDEQYIKSLRKMADCPVIQAFSVRTSEDLRRAEESSADLILLDHGAGGTGQAFDWKLLADFRRPFLLAGGISPANVEEACALNPWGLDMSSGVETDGVKDPLKIETCIRRIRNV</sequence>
<dbReference type="EC" id="5.3.1.24" evidence="3 9"/>
<reference evidence="11" key="2">
    <citation type="journal article" date="2021" name="PeerJ">
        <title>Extensive microbial diversity within the chicken gut microbiome revealed by metagenomics and culture.</title>
        <authorList>
            <person name="Gilroy R."/>
            <person name="Ravi A."/>
            <person name="Getino M."/>
            <person name="Pursley I."/>
            <person name="Horton D.L."/>
            <person name="Alikhan N.F."/>
            <person name="Baker D."/>
            <person name="Gharbi K."/>
            <person name="Hall N."/>
            <person name="Watson M."/>
            <person name="Adriaenssens E.M."/>
            <person name="Foster-Nyarko E."/>
            <person name="Jarju S."/>
            <person name="Secka A."/>
            <person name="Antonio M."/>
            <person name="Oren A."/>
            <person name="Chaudhuri R.R."/>
            <person name="La Ragione R."/>
            <person name="Hildebrand F."/>
            <person name="Pallen M.J."/>
        </authorList>
    </citation>
    <scope>NUCLEOTIDE SEQUENCE</scope>
    <source>
        <strain evidence="11">CHK188-20938</strain>
    </source>
</reference>
<keyword evidence="8 9" id="KW-0413">Isomerase</keyword>
<comment type="caution">
    <text evidence="11">The sequence shown here is derived from an EMBL/GenBank/DDBJ whole genome shotgun (WGS) entry which is preliminary data.</text>
</comment>
<dbReference type="PANTHER" id="PTHR42894">
    <property type="entry name" value="N-(5'-PHOSPHORIBOSYL)ANTHRANILATE ISOMERASE"/>
    <property type="match status" value="1"/>
</dbReference>
<dbReference type="GO" id="GO:0000162">
    <property type="term" value="P:L-tryptophan biosynthetic process"/>
    <property type="evidence" value="ECO:0007669"/>
    <property type="project" value="UniProtKB-UniRule"/>
</dbReference>
<comment type="catalytic activity">
    <reaction evidence="1 9">
        <text>N-(5-phospho-beta-D-ribosyl)anthranilate = 1-(2-carboxyphenylamino)-1-deoxy-D-ribulose 5-phosphate</text>
        <dbReference type="Rhea" id="RHEA:21540"/>
        <dbReference type="ChEBI" id="CHEBI:18277"/>
        <dbReference type="ChEBI" id="CHEBI:58613"/>
        <dbReference type="EC" id="5.3.1.24"/>
    </reaction>
</comment>
<evidence type="ECO:0000256" key="6">
    <source>
        <dbReference type="ARBA" id="ARBA00022822"/>
    </source>
</evidence>
<dbReference type="InterPro" id="IPR001240">
    <property type="entry name" value="PRAI_dom"/>
</dbReference>
<evidence type="ECO:0000256" key="2">
    <source>
        <dbReference type="ARBA" id="ARBA00004664"/>
    </source>
</evidence>
<organism evidence="11 12">
    <name type="scientific">Candidatus Scatomonas pullistercoris</name>
    <dbReference type="NCBI Taxonomy" id="2840920"/>
    <lineage>
        <taxon>Bacteria</taxon>
        <taxon>Bacillati</taxon>
        <taxon>Bacillota</taxon>
        <taxon>Clostridia</taxon>
        <taxon>Lachnospirales</taxon>
        <taxon>Lachnospiraceae</taxon>
        <taxon>Lachnospiraceae incertae sedis</taxon>
        <taxon>Candidatus Scatomonas</taxon>
    </lineage>
</organism>
<keyword evidence="7 9" id="KW-0057">Aromatic amino acid biosynthesis</keyword>
<dbReference type="Pfam" id="PF00697">
    <property type="entry name" value="PRAI"/>
    <property type="match status" value="1"/>
</dbReference>
<evidence type="ECO:0000256" key="4">
    <source>
        <dbReference type="ARBA" id="ARBA00022272"/>
    </source>
</evidence>
<evidence type="ECO:0000256" key="1">
    <source>
        <dbReference type="ARBA" id="ARBA00001164"/>
    </source>
</evidence>
<dbReference type="GO" id="GO:0004640">
    <property type="term" value="F:phosphoribosylanthranilate isomerase activity"/>
    <property type="evidence" value="ECO:0007669"/>
    <property type="project" value="UniProtKB-UniRule"/>
</dbReference>
<dbReference type="InterPro" id="IPR044643">
    <property type="entry name" value="TrpF_fam"/>
</dbReference>
<evidence type="ECO:0000256" key="7">
    <source>
        <dbReference type="ARBA" id="ARBA00023141"/>
    </source>
</evidence>
<dbReference type="InterPro" id="IPR013785">
    <property type="entry name" value="Aldolase_TIM"/>
</dbReference>
<dbReference type="PANTHER" id="PTHR42894:SF1">
    <property type="entry name" value="N-(5'-PHOSPHORIBOSYL)ANTHRANILATE ISOMERASE"/>
    <property type="match status" value="1"/>
</dbReference>
<evidence type="ECO:0000256" key="3">
    <source>
        <dbReference type="ARBA" id="ARBA00012572"/>
    </source>
</evidence>
<evidence type="ECO:0000256" key="5">
    <source>
        <dbReference type="ARBA" id="ARBA00022605"/>
    </source>
</evidence>
<dbReference type="EMBL" id="DVOO01000017">
    <property type="protein sequence ID" value="HIV25443.1"/>
    <property type="molecule type" value="Genomic_DNA"/>
</dbReference>
<accession>A0A9D1P2K9</accession>
<dbReference type="AlphaFoldDB" id="A0A9D1P2K9"/>
<dbReference type="HAMAP" id="MF_00135">
    <property type="entry name" value="PRAI"/>
    <property type="match status" value="1"/>
</dbReference>
<evidence type="ECO:0000256" key="8">
    <source>
        <dbReference type="ARBA" id="ARBA00023235"/>
    </source>
</evidence>
<feature type="domain" description="N-(5'phosphoribosyl) anthranilate isomerase (PRAI)" evidence="10">
    <location>
        <begin position="3"/>
        <end position="192"/>
    </location>
</feature>
<comment type="pathway">
    <text evidence="2 9">Amino-acid biosynthesis; L-tryptophan biosynthesis; L-tryptophan from chorismate: step 3/5.</text>
</comment>
<comment type="similarity">
    <text evidence="9">Belongs to the TrpF family.</text>
</comment>
<name>A0A9D1P2K9_9FIRM</name>
<evidence type="ECO:0000256" key="9">
    <source>
        <dbReference type="HAMAP-Rule" id="MF_00135"/>
    </source>
</evidence>
<dbReference type="Gene3D" id="3.20.20.70">
    <property type="entry name" value="Aldolase class I"/>
    <property type="match status" value="1"/>
</dbReference>
<evidence type="ECO:0000259" key="10">
    <source>
        <dbReference type="Pfam" id="PF00697"/>
    </source>
</evidence>
<evidence type="ECO:0000313" key="11">
    <source>
        <dbReference type="EMBL" id="HIV25443.1"/>
    </source>
</evidence>
<evidence type="ECO:0000313" key="12">
    <source>
        <dbReference type="Proteomes" id="UP000824169"/>
    </source>
</evidence>
<dbReference type="CDD" id="cd00405">
    <property type="entry name" value="PRAI"/>
    <property type="match status" value="1"/>
</dbReference>
<proteinExistence type="inferred from homology"/>
<reference evidence="11" key="1">
    <citation type="submission" date="2020-10" db="EMBL/GenBank/DDBJ databases">
        <authorList>
            <person name="Gilroy R."/>
        </authorList>
    </citation>
    <scope>NUCLEOTIDE SEQUENCE</scope>
    <source>
        <strain evidence="11">CHK188-20938</strain>
    </source>
</reference>
<keyword evidence="6 9" id="KW-0822">Tryptophan biosynthesis</keyword>